<comment type="caution">
    <text evidence="2">The sequence shown here is derived from an EMBL/GenBank/DDBJ whole genome shotgun (WGS) entry which is preliminary data.</text>
</comment>
<organism evidence="2 3">
    <name type="scientific">Phycomyces blakesleeanus</name>
    <dbReference type="NCBI Taxonomy" id="4837"/>
    <lineage>
        <taxon>Eukaryota</taxon>
        <taxon>Fungi</taxon>
        <taxon>Fungi incertae sedis</taxon>
        <taxon>Mucoromycota</taxon>
        <taxon>Mucoromycotina</taxon>
        <taxon>Mucoromycetes</taxon>
        <taxon>Mucorales</taxon>
        <taxon>Phycomycetaceae</taxon>
        <taxon>Phycomyces</taxon>
    </lineage>
</organism>
<dbReference type="EMBL" id="JBCLYO010000008">
    <property type="protein sequence ID" value="KAL0086492.1"/>
    <property type="molecule type" value="Genomic_DNA"/>
</dbReference>
<evidence type="ECO:0008006" key="4">
    <source>
        <dbReference type="Google" id="ProtNLM"/>
    </source>
</evidence>
<keyword evidence="1" id="KW-1133">Transmembrane helix</keyword>
<sequence>MEFFRSISFNFLFFIYFLHSLDVTFTNTVVKLLARISKTPFQMLGYKARQSTQSLSVMDNLRRSKEGRKPKKNKGNWLGVVHVCQLSRLWPTTLADTPCLGFPALPSRCVPWSSATNGPAREFLMRWSHHCLFFF</sequence>
<keyword evidence="1" id="KW-0812">Transmembrane</keyword>
<reference evidence="2 3" key="1">
    <citation type="submission" date="2024-04" db="EMBL/GenBank/DDBJ databases">
        <title>Symmetric and asymmetric DNA N6-adenine methylation regulates different biological responses in Mucorales.</title>
        <authorList>
            <consortium name="Lawrence Berkeley National Laboratory"/>
            <person name="Lax C."/>
            <person name="Mondo S.J."/>
            <person name="Osorio-Concepcion M."/>
            <person name="Muszewska A."/>
            <person name="Corrochano-Luque M."/>
            <person name="Gutierrez G."/>
            <person name="Riley R."/>
            <person name="Lipzen A."/>
            <person name="Guo J."/>
            <person name="Hundley H."/>
            <person name="Amirebrahimi M."/>
            <person name="Ng V."/>
            <person name="Lorenzo-Gutierrez D."/>
            <person name="Binder U."/>
            <person name="Yang J."/>
            <person name="Song Y."/>
            <person name="Canovas D."/>
            <person name="Navarro E."/>
            <person name="Freitag M."/>
            <person name="Gabaldon T."/>
            <person name="Grigoriev I.V."/>
            <person name="Corrochano L.M."/>
            <person name="Nicolas F.E."/>
            <person name="Garre V."/>
        </authorList>
    </citation>
    <scope>NUCLEOTIDE SEQUENCE [LARGE SCALE GENOMIC DNA]</scope>
    <source>
        <strain evidence="2 3">L51</strain>
    </source>
</reference>
<dbReference type="Proteomes" id="UP001448207">
    <property type="component" value="Unassembled WGS sequence"/>
</dbReference>
<feature type="transmembrane region" description="Helical" evidence="1">
    <location>
        <begin position="12"/>
        <end position="34"/>
    </location>
</feature>
<protein>
    <recommendedName>
        <fullName evidence="4">Secreted protein</fullName>
    </recommendedName>
</protein>
<evidence type="ECO:0000313" key="2">
    <source>
        <dbReference type="EMBL" id="KAL0086492.1"/>
    </source>
</evidence>
<name>A0ABR3B0S7_PHYBL</name>
<gene>
    <name evidence="2" type="ORF">J3Q64DRAFT_1496777</name>
</gene>
<evidence type="ECO:0000313" key="3">
    <source>
        <dbReference type="Proteomes" id="UP001448207"/>
    </source>
</evidence>
<proteinExistence type="predicted"/>
<accession>A0ABR3B0S7</accession>
<evidence type="ECO:0000256" key="1">
    <source>
        <dbReference type="SAM" id="Phobius"/>
    </source>
</evidence>
<keyword evidence="1" id="KW-0472">Membrane</keyword>
<keyword evidence="3" id="KW-1185">Reference proteome</keyword>